<dbReference type="EMBL" id="HBUE01327128">
    <property type="protein sequence ID" value="CAG6591430.1"/>
    <property type="molecule type" value="Transcribed_RNA"/>
</dbReference>
<reference evidence="1" key="1">
    <citation type="submission" date="2021-05" db="EMBL/GenBank/DDBJ databases">
        <authorList>
            <person name="Alioto T."/>
            <person name="Alioto T."/>
            <person name="Gomez Garrido J."/>
        </authorList>
    </citation>
    <scope>NUCLEOTIDE SEQUENCE</scope>
</reference>
<organism evidence="1">
    <name type="scientific">Culex pipiens</name>
    <name type="common">House mosquito</name>
    <dbReference type="NCBI Taxonomy" id="7175"/>
    <lineage>
        <taxon>Eukaryota</taxon>
        <taxon>Metazoa</taxon>
        <taxon>Ecdysozoa</taxon>
        <taxon>Arthropoda</taxon>
        <taxon>Hexapoda</taxon>
        <taxon>Insecta</taxon>
        <taxon>Pterygota</taxon>
        <taxon>Neoptera</taxon>
        <taxon>Endopterygota</taxon>
        <taxon>Diptera</taxon>
        <taxon>Nematocera</taxon>
        <taxon>Culicoidea</taxon>
        <taxon>Culicidae</taxon>
        <taxon>Culicinae</taxon>
        <taxon>Culicini</taxon>
        <taxon>Culex</taxon>
        <taxon>Culex</taxon>
    </lineage>
</organism>
<proteinExistence type="predicted"/>
<accession>A0A8D8CAR8</accession>
<dbReference type="EMBL" id="HBUE01109501">
    <property type="protein sequence ID" value="CAG6488187.1"/>
    <property type="molecule type" value="Transcribed_RNA"/>
</dbReference>
<protein>
    <submittedName>
        <fullName evidence="1">(northern house mosquito) hypothetical protein</fullName>
    </submittedName>
</protein>
<evidence type="ECO:0000313" key="1">
    <source>
        <dbReference type="EMBL" id="CAG6488185.1"/>
    </source>
</evidence>
<dbReference type="AlphaFoldDB" id="A0A8D8CAR8"/>
<sequence>MCETSGFQLQLARRRRHHQADLHGRLQKVVPLLPHVHQGRRLLLLLVGHRLDHRRCRRQHWGRHWPFAGAGTTAYRRRYDGGRRQHGGGGRCYGGHWRRGGLFGGRW</sequence>
<dbReference type="EMBL" id="HBUE01109503">
    <property type="protein sequence ID" value="CAG6488191.1"/>
    <property type="molecule type" value="Transcribed_RNA"/>
</dbReference>
<dbReference type="EMBL" id="HBUE01327130">
    <property type="protein sequence ID" value="CAG6591432.1"/>
    <property type="molecule type" value="Transcribed_RNA"/>
</dbReference>
<name>A0A8D8CAR8_CULPI</name>
<dbReference type="EMBL" id="HBUE01220517">
    <property type="protein sequence ID" value="CAG6539401.1"/>
    <property type="molecule type" value="Transcribed_RNA"/>
</dbReference>
<dbReference type="EMBL" id="HBUE01109500">
    <property type="protein sequence ID" value="CAG6488185.1"/>
    <property type="molecule type" value="Transcribed_RNA"/>
</dbReference>
<dbReference type="EMBL" id="HBUE01220519">
    <property type="protein sequence ID" value="CAG6539403.1"/>
    <property type="molecule type" value="Transcribed_RNA"/>
</dbReference>
<dbReference type="EMBL" id="HBUE01109502">
    <property type="protein sequence ID" value="CAG6488189.1"/>
    <property type="molecule type" value="Transcribed_RNA"/>
</dbReference>